<sequence length="83" mass="10081">MVQTRKDKYDNINYQSGNDEDSIILDCVMAMRNERNAYRRIAQIFPQYSAHQIRYRFRNKINPLTRRRAQVLSYQVLSRLVLR</sequence>
<dbReference type="Proteomes" id="UP000789375">
    <property type="component" value="Unassembled WGS sequence"/>
</dbReference>
<name>A0A9N9HC99_FUNMO</name>
<reference evidence="1" key="1">
    <citation type="submission" date="2021-06" db="EMBL/GenBank/DDBJ databases">
        <authorList>
            <person name="Kallberg Y."/>
            <person name="Tangrot J."/>
            <person name="Rosling A."/>
        </authorList>
    </citation>
    <scope>NUCLEOTIDE SEQUENCE</scope>
    <source>
        <strain evidence="1">87-6 pot B 2015</strain>
    </source>
</reference>
<dbReference type="SUPFAM" id="SSF46689">
    <property type="entry name" value="Homeodomain-like"/>
    <property type="match status" value="1"/>
</dbReference>
<keyword evidence="2" id="KW-1185">Reference proteome</keyword>
<dbReference type="Gene3D" id="1.10.10.60">
    <property type="entry name" value="Homeodomain-like"/>
    <property type="match status" value="1"/>
</dbReference>
<dbReference type="InterPro" id="IPR009057">
    <property type="entry name" value="Homeodomain-like_sf"/>
</dbReference>
<comment type="caution">
    <text evidence="1">The sequence shown here is derived from an EMBL/GenBank/DDBJ whole genome shotgun (WGS) entry which is preliminary data.</text>
</comment>
<dbReference type="AlphaFoldDB" id="A0A9N9HC99"/>
<proteinExistence type="predicted"/>
<organism evidence="1 2">
    <name type="scientific">Funneliformis mosseae</name>
    <name type="common">Endomycorrhizal fungus</name>
    <name type="synonym">Glomus mosseae</name>
    <dbReference type="NCBI Taxonomy" id="27381"/>
    <lineage>
        <taxon>Eukaryota</taxon>
        <taxon>Fungi</taxon>
        <taxon>Fungi incertae sedis</taxon>
        <taxon>Mucoromycota</taxon>
        <taxon>Glomeromycotina</taxon>
        <taxon>Glomeromycetes</taxon>
        <taxon>Glomerales</taxon>
        <taxon>Glomeraceae</taxon>
        <taxon>Funneliformis</taxon>
    </lineage>
</organism>
<accession>A0A9N9HC99</accession>
<gene>
    <name evidence="1" type="ORF">FMOSSE_LOCUS12318</name>
</gene>
<protein>
    <submittedName>
        <fullName evidence="1">5661_t:CDS:1</fullName>
    </submittedName>
</protein>
<evidence type="ECO:0000313" key="2">
    <source>
        <dbReference type="Proteomes" id="UP000789375"/>
    </source>
</evidence>
<evidence type="ECO:0000313" key="1">
    <source>
        <dbReference type="EMBL" id="CAG8669220.1"/>
    </source>
</evidence>
<dbReference type="EMBL" id="CAJVPP010005734">
    <property type="protein sequence ID" value="CAG8669220.1"/>
    <property type="molecule type" value="Genomic_DNA"/>
</dbReference>